<evidence type="ECO:0000259" key="7">
    <source>
        <dbReference type="PROSITE" id="PS51677"/>
    </source>
</evidence>
<evidence type="ECO:0000256" key="4">
    <source>
        <dbReference type="ARBA" id="ARBA00022801"/>
    </source>
</evidence>
<dbReference type="InterPro" id="IPR011330">
    <property type="entry name" value="Glyco_hydro/deAcase_b/a-brl"/>
</dbReference>
<comment type="cofactor">
    <cofactor evidence="1">
        <name>Co(2+)</name>
        <dbReference type="ChEBI" id="CHEBI:48828"/>
    </cofactor>
</comment>
<protein>
    <recommendedName>
        <fullName evidence="7">NodB homology domain-containing protein</fullName>
    </recommendedName>
</protein>
<dbReference type="CDD" id="cd10951">
    <property type="entry name" value="CE4_ClCDA_like"/>
    <property type="match status" value="1"/>
</dbReference>
<evidence type="ECO:0000256" key="6">
    <source>
        <dbReference type="ARBA" id="ARBA00023285"/>
    </source>
</evidence>
<keyword evidence="5" id="KW-0119">Carbohydrate metabolism</keyword>
<dbReference type="PANTHER" id="PTHR46471">
    <property type="entry name" value="CHITIN DEACETYLASE"/>
    <property type="match status" value="1"/>
</dbReference>
<evidence type="ECO:0000256" key="3">
    <source>
        <dbReference type="ARBA" id="ARBA00022729"/>
    </source>
</evidence>
<reference evidence="8 9" key="1">
    <citation type="submission" date="2019-06" db="EMBL/GenBank/DDBJ databases">
        <title>Wine fermentation using esterase from Monascus purpureus.</title>
        <authorList>
            <person name="Geng C."/>
            <person name="Zhang Y."/>
        </authorList>
    </citation>
    <scope>NUCLEOTIDE SEQUENCE [LARGE SCALE GENOMIC DNA]</scope>
    <source>
        <strain evidence="8">HQ1</strain>
    </source>
</reference>
<keyword evidence="3" id="KW-0732">Signal</keyword>
<dbReference type="PANTHER" id="PTHR46471:SF4">
    <property type="entry name" value="CHITIN DEACETYLASE"/>
    <property type="match status" value="1"/>
</dbReference>
<dbReference type="GO" id="GO:0016810">
    <property type="term" value="F:hydrolase activity, acting on carbon-nitrogen (but not peptide) bonds"/>
    <property type="evidence" value="ECO:0007669"/>
    <property type="project" value="InterPro"/>
</dbReference>
<feature type="domain" description="NodB homology" evidence="7">
    <location>
        <begin position="54"/>
        <end position="249"/>
    </location>
</feature>
<dbReference type="InterPro" id="IPR002509">
    <property type="entry name" value="NODB_dom"/>
</dbReference>
<dbReference type="Pfam" id="PF01522">
    <property type="entry name" value="Polysacc_deac_1"/>
    <property type="match status" value="1"/>
</dbReference>
<dbReference type="GO" id="GO:0046872">
    <property type="term" value="F:metal ion binding"/>
    <property type="evidence" value="ECO:0007669"/>
    <property type="project" value="UniProtKB-KW"/>
</dbReference>
<evidence type="ECO:0000313" key="8">
    <source>
        <dbReference type="EMBL" id="TQB68759.1"/>
    </source>
</evidence>
<proteinExistence type="predicted"/>
<dbReference type="Proteomes" id="UP000319663">
    <property type="component" value="Unassembled WGS sequence"/>
</dbReference>
<keyword evidence="2" id="KW-0479">Metal-binding</keyword>
<dbReference type="Gene3D" id="3.20.20.370">
    <property type="entry name" value="Glycoside hydrolase/deacetylase"/>
    <property type="match status" value="1"/>
</dbReference>
<accession>A0A507QJS5</accession>
<keyword evidence="4" id="KW-0378">Hydrolase</keyword>
<dbReference type="PROSITE" id="PS51677">
    <property type="entry name" value="NODB"/>
    <property type="match status" value="1"/>
</dbReference>
<dbReference type="AlphaFoldDB" id="A0A507QJS5"/>
<dbReference type="STRING" id="5098.A0A507QJS5"/>
<evidence type="ECO:0000313" key="9">
    <source>
        <dbReference type="Proteomes" id="UP000319663"/>
    </source>
</evidence>
<keyword evidence="9" id="KW-1185">Reference proteome</keyword>
<dbReference type="SUPFAM" id="SSF88713">
    <property type="entry name" value="Glycoside hydrolase/deacetylase"/>
    <property type="match status" value="1"/>
</dbReference>
<sequence>MTAAHCQSPDCQAEYGHCDSLRTPDGPPTTDIPRPQVGNVPYAPQLISACTVPGTVALTFDDGPNQYTTELLDLLDRHNAKATFFVNGINNGRGQIDDPSRPWLKLIQRMQLSGHQVASHTWSHPELNQLSSAQRRDEMIKNEAALRNILGAFPTYMRPPYSRCDAACLNDISELGYHVVLYDIDTKDFENDSPTAIQTSKDIFNNALAPFKTSDQPWLVIAHDVHEQTVHNLTEHMLKKLSNDGYRAVTVGDCLGDPSELWYRRDTRPIESKKPTDKKPECSKRNACIGTDFDGTHKTEPGDISYNSTITGNATLPDGKAVVSGNATQASQFEGERVSSQAASVFLKTNFAAGSIVLVMMMAMLM</sequence>
<gene>
    <name evidence="8" type="ORF">MPDQ_002857</name>
</gene>
<name>A0A507QJS5_MONPU</name>
<keyword evidence="6" id="KW-0170">Cobalt</keyword>
<evidence type="ECO:0000256" key="5">
    <source>
        <dbReference type="ARBA" id="ARBA00023277"/>
    </source>
</evidence>
<comment type="caution">
    <text evidence="8">The sequence shown here is derived from an EMBL/GenBank/DDBJ whole genome shotgun (WGS) entry which is preliminary data.</text>
</comment>
<evidence type="ECO:0000256" key="2">
    <source>
        <dbReference type="ARBA" id="ARBA00022723"/>
    </source>
</evidence>
<organism evidence="8 9">
    <name type="scientific">Monascus purpureus</name>
    <name type="common">Red mold</name>
    <name type="synonym">Monascus anka</name>
    <dbReference type="NCBI Taxonomy" id="5098"/>
    <lineage>
        <taxon>Eukaryota</taxon>
        <taxon>Fungi</taxon>
        <taxon>Dikarya</taxon>
        <taxon>Ascomycota</taxon>
        <taxon>Pezizomycotina</taxon>
        <taxon>Eurotiomycetes</taxon>
        <taxon>Eurotiomycetidae</taxon>
        <taxon>Eurotiales</taxon>
        <taxon>Aspergillaceae</taxon>
        <taxon>Monascus</taxon>
    </lineage>
</organism>
<dbReference type="EMBL" id="VIFY01000192">
    <property type="protein sequence ID" value="TQB68759.1"/>
    <property type="molecule type" value="Genomic_DNA"/>
</dbReference>
<dbReference type="GO" id="GO:0005975">
    <property type="term" value="P:carbohydrate metabolic process"/>
    <property type="evidence" value="ECO:0007669"/>
    <property type="project" value="InterPro"/>
</dbReference>
<evidence type="ECO:0000256" key="1">
    <source>
        <dbReference type="ARBA" id="ARBA00001941"/>
    </source>
</evidence>